<name>A0AAD8UUD5_BABGI</name>
<evidence type="ECO:0000259" key="2">
    <source>
        <dbReference type="SMART" id="SM01075"/>
    </source>
</evidence>
<evidence type="ECO:0000313" key="4">
    <source>
        <dbReference type="Proteomes" id="UP001230268"/>
    </source>
</evidence>
<dbReference type="GO" id="GO:0003677">
    <property type="term" value="F:DNA binding"/>
    <property type="evidence" value="ECO:0007669"/>
    <property type="project" value="InterPro"/>
</dbReference>
<dbReference type="SUPFAM" id="SSF46785">
    <property type="entry name" value="Winged helix' DNA-binding domain"/>
    <property type="match status" value="1"/>
</dbReference>
<feature type="domain" description="CDT1 Geminin-binding" evidence="2">
    <location>
        <begin position="322"/>
        <end position="478"/>
    </location>
</feature>
<dbReference type="Proteomes" id="UP001230268">
    <property type="component" value="Unassembled WGS sequence"/>
</dbReference>
<reference evidence="3" key="1">
    <citation type="submission" date="2023-08" db="EMBL/GenBank/DDBJ databases">
        <title>Draft sequence of the Babesia gibsoni genome.</title>
        <authorList>
            <person name="Yamagishi J.Y."/>
            <person name="Xuan X.X."/>
        </authorList>
    </citation>
    <scope>NUCLEOTIDE SEQUENCE</scope>
    <source>
        <strain evidence="3">Azabu</strain>
    </source>
</reference>
<proteinExistence type="predicted"/>
<evidence type="ECO:0000313" key="3">
    <source>
        <dbReference type="EMBL" id="KAK1444717.1"/>
    </source>
</evidence>
<feature type="region of interest" description="Disordered" evidence="1">
    <location>
        <begin position="227"/>
        <end position="269"/>
    </location>
</feature>
<dbReference type="GO" id="GO:0000278">
    <property type="term" value="P:mitotic cell cycle"/>
    <property type="evidence" value="ECO:0007669"/>
    <property type="project" value="TreeGrafter"/>
</dbReference>
<sequence>MESPLSLSSPIANAGTEDREVKDVYDNGVTVAEDLMDLCGEELNTSTPVDKQDVDKIDATLMEPCQRKGNDRDPLSTVYWMVEKEQSSSPLLKPANNHVGGKGEMKVEELVETKIMEMASEEIKTPSRSVERVHPMYLNHPKTPRHNRGVYVNVSADFKQNPILASSVRSMRMMDEAVDHEDVKRSREVLGASRCWTDRFDEDMNGVLLPEDDDSLAAQTPIRSLSSYIPTSQSSHRYDSSHRSPLYRSGSPIMSGASDTTPSRRAVISGTPNRYTRAMFSDSDATDLDAFEGATLAVMRQMDMNPMAYATVSKRFVCESRMGDHLSTLYKHFKNMCTFIRRSSMRNDRPYFKVVQLMVQRMTRKSFTLEHLMQMAWLAPNLLSFKRINITDSVRRRYATEYRECNSDVVNDLQIRIHKLDGKVCSSTRDFENVCLAFKTIVCAWVARGEAEYLEEKGTTKGFYPDMALPIPTASFPCRYGGESSTVEVVMSSPTTTPSNSSTRLPNRMTLDGTKYTTMLTTSSGSAYSPNSDTTDPFKSPSRVSYKRTIGVNQVKSPKVESCSSKRSREATMLPMSTDLLDTPGMRRIRENARRLSEAAANAEYEKRHDASYWKDVRWFLNALVHLSINEEQPPYMRIEWLAEFMTKYCSKRVTYDNVSEWANTLAQLAPDVLDVGVSKFDDYSTMLTVQPNAKFDRIIQYVNERIDPSEPFQNGC</sequence>
<dbReference type="InterPro" id="IPR014939">
    <property type="entry name" value="CDT1_Gemini-bd-like"/>
</dbReference>
<dbReference type="SMART" id="SM01075">
    <property type="entry name" value="CDT1"/>
    <property type="match status" value="1"/>
</dbReference>
<dbReference type="InterPro" id="IPR036390">
    <property type="entry name" value="WH_DNA-bd_sf"/>
</dbReference>
<protein>
    <recommendedName>
        <fullName evidence="2">CDT1 Geminin-binding domain-containing protein</fullName>
    </recommendedName>
</protein>
<dbReference type="EMBL" id="JAVEPI010000001">
    <property type="protein sequence ID" value="KAK1444717.1"/>
    <property type="molecule type" value="Genomic_DNA"/>
</dbReference>
<dbReference type="Pfam" id="PF08839">
    <property type="entry name" value="CDT1"/>
    <property type="match status" value="1"/>
</dbReference>
<keyword evidence="4" id="KW-1185">Reference proteome</keyword>
<gene>
    <name evidence="3" type="ORF">BgAZ_106230</name>
</gene>
<dbReference type="GO" id="GO:0000076">
    <property type="term" value="P:DNA replication checkpoint signaling"/>
    <property type="evidence" value="ECO:0007669"/>
    <property type="project" value="TreeGrafter"/>
</dbReference>
<dbReference type="PANTHER" id="PTHR28637:SF1">
    <property type="entry name" value="DNA REPLICATION FACTOR CDT1"/>
    <property type="match status" value="1"/>
</dbReference>
<dbReference type="GO" id="GO:0070182">
    <property type="term" value="F:DNA polymerase binding"/>
    <property type="evidence" value="ECO:0007669"/>
    <property type="project" value="TreeGrafter"/>
</dbReference>
<dbReference type="InterPro" id="IPR045173">
    <property type="entry name" value="Cdt1"/>
</dbReference>
<dbReference type="GO" id="GO:0071163">
    <property type="term" value="P:DNA replication preinitiation complex assembly"/>
    <property type="evidence" value="ECO:0007669"/>
    <property type="project" value="InterPro"/>
</dbReference>
<dbReference type="AlphaFoldDB" id="A0AAD8UUD5"/>
<feature type="region of interest" description="Disordered" evidence="1">
    <location>
        <begin position="522"/>
        <end position="543"/>
    </location>
</feature>
<dbReference type="PANTHER" id="PTHR28637">
    <property type="entry name" value="DNA REPLICATION FACTOR CDT1"/>
    <property type="match status" value="1"/>
</dbReference>
<dbReference type="GO" id="GO:0005634">
    <property type="term" value="C:nucleus"/>
    <property type="evidence" value="ECO:0007669"/>
    <property type="project" value="TreeGrafter"/>
</dbReference>
<evidence type="ECO:0000256" key="1">
    <source>
        <dbReference type="SAM" id="MobiDB-lite"/>
    </source>
</evidence>
<dbReference type="GO" id="GO:0030174">
    <property type="term" value="P:regulation of DNA-templated DNA replication initiation"/>
    <property type="evidence" value="ECO:0007669"/>
    <property type="project" value="InterPro"/>
</dbReference>
<accession>A0AAD8UUD5</accession>
<feature type="compositionally biased region" description="Polar residues" evidence="1">
    <location>
        <begin position="522"/>
        <end position="537"/>
    </location>
</feature>
<organism evidence="3 4">
    <name type="scientific">Babesia gibsoni</name>
    <dbReference type="NCBI Taxonomy" id="33632"/>
    <lineage>
        <taxon>Eukaryota</taxon>
        <taxon>Sar</taxon>
        <taxon>Alveolata</taxon>
        <taxon>Apicomplexa</taxon>
        <taxon>Aconoidasida</taxon>
        <taxon>Piroplasmida</taxon>
        <taxon>Babesiidae</taxon>
        <taxon>Babesia</taxon>
    </lineage>
</organism>
<comment type="caution">
    <text evidence="3">The sequence shown here is derived from an EMBL/GenBank/DDBJ whole genome shotgun (WGS) entry which is preliminary data.</text>
</comment>